<dbReference type="GO" id="GO:0016747">
    <property type="term" value="F:acyltransferase activity, transferring groups other than amino-acyl groups"/>
    <property type="evidence" value="ECO:0007669"/>
    <property type="project" value="InterPro"/>
</dbReference>
<organism evidence="3 4">
    <name type="scientific">Pseudoclavibacter helvolus</name>
    <dbReference type="NCBI Taxonomy" id="255205"/>
    <lineage>
        <taxon>Bacteria</taxon>
        <taxon>Bacillati</taxon>
        <taxon>Actinomycetota</taxon>
        <taxon>Actinomycetes</taxon>
        <taxon>Micrococcales</taxon>
        <taxon>Microbacteriaceae</taxon>
        <taxon>Pseudoclavibacter</taxon>
    </lineage>
</organism>
<dbReference type="Proteomes" id="UP000545286">
    <property type="component" value="Unassembled WGS sequence"/>
</dbReference>
<feature type="transmembrane region" description="Helical" evidence="1">
    <location>
        <begin position="15"/>
        <end position="33"/>
    </location>
</feature>
<keyword evidence="4" id="KW-1185">Reference proteome</keyword>
<dbReference type="RefSeq" id="WP_183625657.1">
    <property type="nucleotide sequence ID" value="NZ_JACHWJ010000004.1"/>
</dbReference>
<feature type="transmembrane region" description="Helical" evidence="1">
    <location>
        <begin position="227"/>
        <end position="244"/>
    </location>
</feature>
<feature type="transmembrane region" description="Helical" evidence="1">
    <location>
        <begin position="302"/>
        <end position="320"/>
    </location>
</feature>
<dbReference type="AlphaFoldDB" id="A0A7W4UQ19"/>
<keyword evidence="1" id="KW-1133">Transmembrane helix</keyword>
<sequence>MPKTLRESLSTRHNALNFVRLTLAFVVIFGHAWPLGGFEGWTLDLGGWAVQGFFAISGYLIAGSRMRLGIREYLANRALRIFPAYWSVLILTAFALALAIGENYEPSSALSYVISNAGLYQAQWGIDDTLVSVPVAIAWNGSLWSLFPEFLAYIGAALLLTLPWARRHATLVTATAFAGLVAFQPLALGPLAVSTELYLHLIRLGTFFLAGMLLYFVGDKLMLRRRYGFAAIGVFVVLVAVGLGEAVGQLPFAFVLLCLGAAPPVRIGSENDISYGLYIWAFPVQQVLAALGTSWLGPIGSIFVATLVTAGIAWLSWRYIEQPAMRLRRFVPASWHTPKPSDSTSAVVG</sequence>
<name>A0A7W4UQ19_9MICO</name>
<feature type="transmembrane region" description="Helical" evidence="1">
    <location>
        <begin position="45"/>
        <end position="62"/>
    </location>
</feature>
<proteinExistence type="predicted"/>
<keyword evidence="1" id="KW-0812">Transmembrane</keyword>
<feature type="transmembrane region" description="Helical" evidence="1">
    <location>
        <begin position="143"/>
        <end position="162"/>
    </location>
</feature>
<protein>
    <submittedName>
        <fullName evidence="3">Peptidoglycan/LPS O-acetylase OafA/YrhL</fullName>
    </submittedName>
</protein>
<evidence type="ECO:0000313" key="4">
    <source>
        <dbReference type="Proteomes" id="UP000545286"/>
    </source>
</evidence>
<feature type="transmembrane region" description="Helical" evidence="1">
    <location>
        <begin position="197"/>
        <end position="215"/>
    </location>
</feature>
<reference evidence="3 4" key="1">
    <citation type="submission" date="2020-08" db="EMBL/GenBank/DDBJ databases">
        <title>Sequencing the genomes of 1000 actinobacteria strains.</title>
        <authorList>
            <person name="Klenk H.-P."/>
        </authorList>
    </citation>
    <scope>NUCLEOTIDE SEQUENCE [LARGE SCALE GENOMIC DNA]</scope>
    <source>
        <strain evidence="3 4">DSM 20419</strain>
    </source>
</reference>
<evidence type="ECO:0000313" key="3">
    <source>
        <dbReference type="EMBL" id="MBB2958515.1"/>
    </source>
</evidence>
<keyword evidence="1" id="KW-0472">Membrane</keyword>
<accession>A0A7W4UQ19</accession>
<dbReference type="PANTHER" id="PTHR23028">
    <property type="entry name" value="ACETYLTRANSFERASE"/>
    <property type="match status" value="1"/>
</dbReference>
<gene>
    <name evidence="3" type="ORF">FHX72_002661</name>
</gene>
<feature type="transmembrane region" description="Helical" evidence="1">
    <location>
        <begin position="169"/>
        <end position="191"/>
    </location>
</feature>
<dbReference type="InterPro" id="IPR002656">
    <property type="entry name" value="Acyl_transf_3_dom"/>
</dbReference>
<comment type="caution">
    <text evidence="3">The sequence shown here is derived from an EMBL/GenBank/DDBJ whole genome shotgun (WGS) entry which is preliminary data.</text>
</comment>
<evidence type="ECO:0000259" key="2">
    <source>
        <dbReference type="Pfam" id="PF01757"/>
    </source>
</evidence>
<dbReference type="Pfam" id="PF01757">
    <property type="entry name" value="Acyl_transf_3"/>
    <property type="match status" value="1"/>
</dbReference>
<feature type="domain" description="Acyltransferase 3" evidence="2">
    <location>
        <begin position="14"/>
        <end position="317"/>
    </location>
</feature>
<dbReference type="InterPro" id="IPR050879">
    <property type="entry name" value="Acyltransferase_3"/>
</dbReference>
<evidence type="ECO:0000256" key="1">
    <source>
        <dbReference type="SAM" id="Phobius"/>
    </source>
</evidence>
<feature type="transmembrane region" description="Helical" evidence="1">
    <location>
        <begin position="82"/>
        <end position="101"/>
    </location>
</feature>
<dbReference type="EMBL" id="JACHWJ010000004">
    <property type="protein sequence ID" value="MBB2958515.1"/>
    <property type="molecule type" value="Genomic_DNA"/>
</dbReference>